<comment type="caution">
    <text evidence="3">The sequence shown here is derived from an EMBL/GenBank/DDBJ whole genome shotgun (WGS) entry which is preliminary data.</text>
</comment>
<evidence type="ECO:0000259" key="2">
    <source>
        <dbReference type="Pfam" id="PF02775"/>
    </source>
</evidence>
<dbReference type="SUPFAM" id="SSF52518">
    <property type="entry name" value="Thiamin diphosphate-binding fold (THDP-binding)"/>
    <property type="match status" value="1"/>
</dbReference>
<protein>
    <submittedName>
        <fullName evidence="3">2-oxoglutarate ferredoxin oxidoreductase subunit beta</fullName>
        <ecNumber evidence="3">1.2.7.11</ecNumber>
        <ecNumber evidence="3">1.2.7.3</ecNumber>
    </submittedName>
</protein>
<gene>
    <name evidence="3" type="ORF">FHX64_002215</name>
</gene>
<dbReference type="InterPro" id="IPR051457">
    <property type="entry name" value="2-oxoacid:Fd_oxidoreductase"/>
</dbReference>
<organism evidence="3 4">
    <name type="scientific">Microbacter margulisiae</name>
    <dbReference type="NCBI Taxonomy" id="1350067"/>
    <lineage>
        <taxon>Bacteria</taxon>
        <taxon>Pseudomonadati</taxon>
        <taxon>Bacteroidota</taxon>
        <taxon>Bacteroidia</taxon>
        <taxon>Bacteroidales</taxon>
        <taxon>Porphyromonadaceae</taxon>
        <taxon>Microbacter</taxon>
    </lineage>
</organism>
<dbReference type="Proteomes" id="UP000544222">
    <property type="component" value="Unassembled WGS sequence"/>
</dbReference>
<evidence type="ECO:0000313" key="3">
    <source>
        <dbReference type="EMBL" id="MBB3188017.1"/>
    </source>
</evidence>
<feature type="domain" description="Thiamine pyrophosphate enzyme TPP-binding" evidence="2">
    <location>
        <begin position="52"/>
        <end position="199"/>
    </location>
</feature>
<evidence type="ECO:0000313" key="4">
    <source>
        <dbReference type="Proteomes" id="UP000544222"/>
    </source>
</evidence>
<dbReference type="Gene3D" id="3.40.50.970">
    <property type="match status" value="1"/>
</dbReference>
<sequence>MPNPTYIPQDFKSDQYVRWCPGCGNFAILNAIYKALAEVGVSPANTAVISGIGCSSRLSYYMNTYGFHTIHGRATAIATGVKVANPALSVWQFTGDGDCLAIGGNHFIHALRRNIDINIVLHNNEIYGLTKGQFSPTSPKGMITKSSPYGTIERPFKPAELIFGAGGTFFARTVDVDIPTSVETMVAAAKHHGTSVVEVLQNCVIFNDGAYKMISTKELRAENVIFLKHGEPMLFGKNKEKGLTLEGFNLKAVSLGGRGVSAKDVLIHDATTQDFVLHQKLAAMSAPDLPIAMGVIRNVEESTYDDALVNQIHEVQSKSRIKTFEDLLDSIDSWEI</sequence>
<dbReference type="RefSeq" id="WP_183413810.1">
    <property type="nucleotide sequence ID" value="NZ_JACHYB010000002.1"/>
</dbReference>
<dbReference type="AlphaFoldDB" id="A0A7W5DS07"/>
<accession>A0A7W5DS07</accession>
<dbReference type="EC" id="1.2.7.3" evidence="3"/>
<dbReference type="InterPro" id="IPR011766">
    <property type="entry name" value="TPP_enzyme_TPP-bd"/>
</dbReference>
<dbReference type="PANTHER" id="PTHR48084:SF4">
    <property type="entry name" value="2-OXOGLUTARATE OXIDOREDUCTASE SUBUNIT KORB"/>
    <property type="match status" value="1"/>
</dbReference>
<dbReference type="PANTHER" id="PTHR48084">
    <property type="entry name" value="2-OXOGLUTARATE OXIDOREDUCTASE SUBUNIT KORB-RELATED"/>
    <property type="match status" value="1"/>
</dbReference>
<dbReference type="CDD" id="cd03375">
    <property type="entry name" value="TPP_OGFOR"/>
    <property type="match status" value="1"/>
</dbReference>
<dbReference type="GO" id="GO:0045333">
    <property type="term" value="P:cellular respiration"/>
    <property type="evidence" value="ECO:0007669"/>
    <property type="project" value="UniProtKB-ARBA"/>
</dbReference>
<dbReference type="EMBL" id="JACHYB010000002">
    <property type="protein sequence ID" value="MBB3188017.1"/>
    <property type="molecule type" value="Genomic_DNA"/>
</dbReference>
<dbReference type="GO" id="GO:0047553">
    <property type="term" value="F:2-oxoglutarate synthase activity"/>
    <property type="evidence" value="ECO:0007669"/>
    <property type="project" value="UniProtKB-EC"/>
</dbReference>
<dbReference type="EC" id="1.2.7.11" evidence="3"/>
<proteinExistence type="predicted"/>
<dbReference type="GO" id="GO:0030976">
    <property type="term" value="F:thiamine pyrophosphate binding"/>
    <property type="evidence" value="ECO:0007669"/>
    <property type="project" value="InterPro"/>
</dbReference>
<keyword evidence="1 3" id="KW-0560">Oxidoreductase</keyword>
<reference evidence="3 4" key="1">
    <citation type="submission" date="2020-08" db="EMBL/GenBank/DDBJ databases">
        <title>Genomic Encyclopedia of Type Strains, Phase IV (KMG-IV): sequencing the most valuable type-strain genomes for metagenomic binning, comparative biology and taxonomic classification.</title>
        <authorList>
            <person name="Goeker M."/>
        </authorList>
    </citation>
    <scope>NUCLEOTIDE SEQUENCE [LARGE SCALE GENOMIC DNA]</scope>
    <source>
        <strain evidence="3 4">DSM 27471</strain>
    </source>
</reference>
<evidence type="ECO:0000256" key="1">
    <source>
        <dbReference type="ARBA" id="ARBA00023002"/>
    </source>
</evidence>
<dbReference type="GO" id="GO:0044281">
    <property type="term" value="P:small molecule metabolic process"/>
    <property type="evidence" value="ECO:0007669"/>
    <property type="project" value="UniProtKB-ARBA"/>
</dbReference>
<name>A0A7W5DS07_9PORP</name>
<keyword evidence="4" id="KW-1185">Reference proteome</keyword>
<dbReference type="Pfam" id="PF02775">
    <property type="entry name" value="TPP_enzyme_C"/>
    <property type="match status" value="1"/>
</dbReference>
<dbReference type="InterPro" id="IPR029061">
    <property type="entry name" value="THDP-binding"/>
</dbReference>